<feature type="region of interest" description="Disordered" evidence="1">
    <location>
        <begin position="86"/>
        <end position="111"/>
    </location>
</feature>
<sequence length="111" mass="12972">MEYESKEVEEEYYTEERSEEEETTCEEIPSLAIYLATLEKVLTWKEEEPTIEELKVDLDNLSEKERVEVVKLFEAKEKLFTKGLDELTQTDKRAKGEDGEEDKEKGNEGNS</sequence>
<reference evidence="2" key="1">
    <citation type="submission" date="2021-06" db="EMBL/GenBank/DDBJ databases">
        <authorList>
            <person name="Kallberg Y."/>
            <person name="Tangrot J."/>
            <person name="Rosling A."/>
        </authorList>
    </citation>
    <scope>NUCLEOTIDE SEQUENCE</scope>
    <source>
        <strain evidence="2">CL551</strain>
    </source>
</reference>
<gene>
    <name evidence="2" type="ORF">AMORRO_LOCUS4424</name>
</gene>
<dbReference type="EMBL" id="CAJVPV010002411">
    <property type="protein sequence ID" value="CAG8525623.1"/>
    <property type="molecule type" value="Genomic_DNA"/>
</dbReference>
<comment type="caution">
    <text evidence="2">The sequence shown here is derived from an EMBL/GenBank/DDBJ whole genome shotgun (WGS) entry which is preliminary data.</text>
</comment>
<keyword evidence="3" id="KW-1185">Reference proteome</keyword>
<evidence type="ECO:0000313" key="3">
    <source>
        <dbReference type="Proteomes" id="UP000789342"/>
    </source>
</evidence>
<name>A0A9N9FD24_9GLOM</name>
<proteinExistence type="predicted"/>
<feature type="region of interest" description="Disordered" evidence="1">
    <location>
        <begin position="1"/>
        <end position="25"/>
    </location>
</feature>
<protein>
    <submittedName>
        <fullName evidence="2">11197_t:CDS:1</fullName>
    </submittedName>
</protein>
<accession>A0A9N9FD24</accession>
<evidence type="ECO:0000256" key="1">
    <source>
        <dbReference type="SAM" id="MobiDB-lite"/>
    </source>
</evidence>
<organism evidence="2 3">
    <name type="scientific">Acaulospora morrowiae</name>
    <dbReference type="NCBI Taxonomy" id="94023"/>
    <lineage>
        <taxon>Eukaryota</taxon>
        <taxon>Fungi</taxon>
        <taxon>Fungi incertae sedis</taxon>
        <taxon>Mucoromycota</taxon>
        <taxon>Glomeromycotina</taxon>
        <taxon>Glomeromycetes</taxon>
        <taxon>Diversisporales</taxon>
        <taxon>Acaulosporaceae</taxon>
        <taxon>Acaulospora</taxon>
    </lineage>
</organism>
<dbReference type="AlphaFoldDB" id="A0A9N9FD24"/>
<feature type="compositionally biased region" description="Acidic residues" evidence="1">
    <location>
        <begin position="7"/>
        <end position="25"/>
    </location>
</feature>
<evidence type="ECO:0000313" key="2">
    <source>
        <dbReference type="EMBL" id="CAG8525623.1"/>
    </source>
</evidence>
<dbReference type="Proteomes" id="UP000789342">
    <property type="component" value="Unassembled WGS sequence"/>
</dbReference>